<keyword evidence="2" id="KW-0560">Oxidoreductase</keyword>
<dbReference type="SMART" id="SM00822">
    <property type="entry name" value="PKS_KR"/>
    <property type="match status" value="1"/>
</dbReference>
<dbReference type="PIRSF" id="PIRSF000126">
    <property type="entry name" value="11-beta-HSD1"/>
    <property type="match status" value="1"/>
</dbReference>
<comment type="caution">
    <text evidence="5">The sequence shown here is derived from an EMBL/GenBank/DDBJ whole genome shotgun (WGS) entry which is preliminary data.</text>
</comment>
<dbReference type="PANTHER" id="PTHR44196:SF2">
    <property type="entry name" value="SHORT-CHAIN DEHYDROGENASE-RELATED"/>
    <property type="match status" value="1"/>
</dbReference>
<keyword evidence="6" id="KW-1185">Reference proteome</keyword>
<dbReference type="Proteomes" id="UP000481421">
    <property type="component" value="Unassembled WGS sequence"/>
</dbReference>
<dbReference type="GO" id="GO:0016491">
    <property type="term" value="F:oxidoreductase activity"/>
    <property type="evidence" value="ECO:0007669"/>
    <property type="project" value="UniProtKB-KW"/>
</dbReference>
<reference evidence="5 6" key="1">
    <citation type="submission" date="2020-02" db="EMBL/GenBank/DDBJ databases">
        <title>Rhodobacter algicola sp. nov., isolated from microalga culture.</title>
        <authorList>
            <person name="Park C.-Y."/>
        </authorList>
    </citation>
    <scope>NUCLEOTIDE SEQUENCE [LARGE SCALE GENOMIC DNA]</scope>
    <source>
        <strain evidence="5 6">ETT8</strain>
    </source>
</reference>
<accession>A0A6B3RI72</accession>
<evidence type="ECO:0000259" key="4">
    <source>
        <dbReference type="SMART" id="SM00822"/>
    </source>
</evidence>
<dbReference type="InterPro" id="IPR057326">
    <property type="entry name" value="KR_dom"/>
</dbReference>
<evidence type="ECO:0000256" key="2">
    <source>
        <dbReference type="ARBA" id="ARBA00023002"/>
    </source>
</evidence>
<gene>
    <name evidence="5" type="ORF">G3572_05800</name>
</gene>
<dbReference type="InterPro" id="IPR020904">
    <property type="entry name" value="Sc_DH/Rdtase_CS"/>
</dbReference>
<dbReference type="Pfam" id="PF00106">
    <property type="entry name" value="adh_short"/>
    <property type="match status" value="1"/>
</dbReference>
<evidence type="ECO:0000313" key="5">
    <source>
        <dbReference type="EMBL" id="NEX45710.1"/>
    </source>
</evidence>
<dbReference type="PROSITE" id="PS00061">
    <property type="entry name" value="ADH_SHORT"/>
    <property type="match status" value="1"/>
</dbReference>
<dbReference type="Gene3D" id="3.40.50.720">
    <property type="entry name" value="NAD(P)-binding Rossmann-like Domain"/>
    <property type="match status" value="1"/>
</dbReference>
<organism evidence="5 6">
    <name type="scientific">Pseudotabrizicola algicola</name>
    <dbReference type="NCBI Taxonomy" id="2709381"/>
    <lineage>
        <taxon>Bacteria</taxon>
        <taxon>Pseudomonadati</taxon>
        <taxon>Pseudomonadota</taxon>
        <taxon>Alphaproteobacteria</taxon>
        <taxon>Rhodobacterales</taxon>
        <taxon>Paracoccaceae</taxon>
        <taxon>Pseudotabrizicola</taxon>
    </lineage>
</organism>
<dbReference type="AlphaFoldDB" id="A0A6B3RI72"/>
<dbReference type="SUPFAM" id="SSF51735">
    <property type="entry name" value="NAD(P)-binding Rossmann-fold domains"/>
    <property type="match status" value="1"/>
</dbReference>
<dbReference type="PANTHER" id="PTHR44196">
    <property type="entry name" value="DEHYDROGENASE/REDUCTASE SDR FAMILY MEMBER 7B"/>
    <property type="match status" value="1"/>
</dbReference>
<evidence type="ECO:0000256" key="3">
    <source>
        <dbReference type="RuleBase" id="RU000363"/>
    </source>
</evidence>
<proteinExistence type="inferred from homology"/>
<dbReference type="InterPro" id="IPR002347">
    <property type="entry name" value="SDR_fam"/>
</dbReference>
<dbReference type="EMBL" id="JAAIKE010000001">
    <property type="protein sequence ID" value="NEX45710.1"/>
    <property type="molecule type" value="Genomic_DNA"/>
</dbReference>
<evidence type="ECO:0000313" key="6">
    <source>
        <dbReference type="Proteomes" id="UP000481421"/>
    </source>
</evidence>
<dbReference type="CDD" id="cd05233">
    <property type="entry name" value="SDR_c"/>
    <property type="match status" value="1"/>
</dbReference>
<comment type="similarity">
    <text evidence="1 3">Belongs to the short-chain dehydrogenases/reductases (SDR) family.</text>
</comment>
<dbReference type="InterPro" id="IPR036291">
    <property type="entry name" value="NAD(P)-bd_dom_sf"/>
</dbReference>
<dbReference type="PRINTS" id="PR00080">
    <property type="entry name" value="SDRFAMILY"/>
</dbReference>
<dbReference type="RefSeq" id="WP_164609675.1">
    <property type="nucleotide sequence ID" value="NZ_JAAIKE010000001.1"/>
</dbReference>
<evidence type="ECO:0000256" key="1">
    <source>
        <dbReference type="ARBA" id="ARBA00006484"/>
    </source>
</evidence>
<feature type="domain" description="Ketoreductase" evidence="4">
    <location>
        <begin position="14"/>
        <end position="194"/>
    </location>
</feature>
<sequence>MSDTSLAQDFRKADWALVTGASDGIGRALAVEAAKAGYNVILTGRRTERLEAHADSLRRAHYVATVCITADLSDPDAAEALWTEAAKQGRIAVLVNAAGLGRSGPFLDPEGWLRESESVLVNVIAATILMKRALAHMAQNGGGHILNVASAAGFVPGPNMAVYAASKAYLLSLSEAVAEEAAKDAVFVTALCPGATTTGFFAADNAERASILTRLLPMAAPEAVAASGWAAMQKRRRVVVTGVMTKVFAFLPRLMPRRVTAWLTGQILRRRW</sequence>
<name>A0A6B3RI72_9RHOB</name>
<dbReference type="GO" id="GO:0016020">
    <property type="term" value="C:membrane"/>
    <property type="evidence" value="ECO:0007669"/>
    <property type="project" value="TreeGrafter"/>
</dbReference>
<protein>
    <submittedName>
        <fullName evidence="5">SDR family oxidoreductase</fullName>
    </submittedName>
</protein>
<dbReference type="PRINTS" id="PR00081">
    <property type="entry name" value="GDHRDH"/>
</dbReference>